<evidence type="ECO:0000313" key="2">
    <source>
        <dbReference type="EMBL" id="TDP95721.1"/>
    </source>
</evidence>
<evidence type="ECO:0000256" key="1">
    <source>
        <dbReference type="SAM" id="SignalP"/>
    </source>
</evidence>
<protein>
    <recommendedName>
        <fullName evidence="4">CueP family metal-binding protein</fullName>
    </recommendedName>
</protein>
<evidence type="ECO:0008006" key="4">
    <source>
        <dbReference type="Google" id="ProtNLM"/>
    </source>
</evidence>
<gene>
    <name evidence="2" type="ORF">EDF62_0415</name>
</gene>
<dbReference type="NCBIfam" id="NF038094">
    <property type="entry name" value="CueP_fam"/>
    <property type="match status" value="1"/>
</dbReference>
<sequence length="213" mass="21778">MGIAATPLRSAVTVSVLGAALLLSACAPTGEDAGARAGSAAVAPGSVAESVAGTLATLADLGLNAEDSTALAEGLDALAVADRPAELMATIMPTEVRIQPDQPGEIIVPIADDQFYLSLAPYRTQTHSCTFHVPTSCLGELRGVDAQLRVTDAATGDVVVDRAARTGDNGFMGVWLPRDREFVVEVTVAGDTGTQTVRTGAEDPTCLTTLQVS</sequence>
<evidence type="ECO:0000313" key="3">
    <source>
        <dbReference type="Proteomes" id="UP000295601"/>
    </source>
</evidence>
<name>A0A4R6S7M2_9MICO</name>
<accession>A0A4R6S7M2</accession>
<dbReference type="Pfam" id="PF21172">
    <property type="entry name" value="CueP"/>
    <property type="match status" value="1"/>
</dbReference>
<dbReference type="EMBL" id="SNYA01000001">
    <property type="protein sequence ID" value="TDP95721.1"/>
    <property type="molecule type" value="Genomic_DNA"/>
</dbReference>
<proteinExistence type="predicted"/>
<dbReference type="InterPro" id="IPR047808">
    <property type="entry name" value="CueP-like"/>
</dbReference>
<feature type="chain" id="PRO_5020685225" description="CueP family metal-binding protein" evidence="1">
    <location>
        <begin position="28"/>
        <end position="213"/>
    </location>
</feature>
<feature type="signal peptide" evidence="1">
    <location>
        <begin position="1"/>
        <end position="27"/>
    </location>
</feature>
<organism evidence="2 3">
    <name type="scientific">Leucobacter luti</name>
    <dbReference type="NCBI Taxonomy" id="340320"/>
    <lineage>
        <taxon>Bacteria</taxon>
        <taxon>Bacillati</taxon>
        <taxon>Actinomycetota</taxon>
        <taxon>Actinomycetes</taxon>
        <taxon>Micrococcales</taxon>
        <taxon>Microbacteriaceae</taxon>
        <taxon>Leucobacter</taxon>
    </lineage>
</organism>
<dbReference type="AlphaFoldDB" id="A0A4R6S7M2"/>
<dbReference type="Proteomes" id="UP000295601">
    <property type="component" value="Unassembled WGS sequence"/>
</dbReference>
<dbReference type="Gene3D" id="2.60.40.3700">
    <property type="match status" value="1"/>
</dbReference>
<comment type="caution">
    <text evidence="2">The sequence shown here is derived from an EMBL/GenBank/DDBJ whole genome shotgun (WGS) entry which is preliminary data.</text>
</comment>
<keyword evidence="3" id="KW-1185">Reference proteome</keyword>
<reference evidence="2 3" key="1">
    <citation type="submission" date="2019-03" db="EMBL/GenBank/DDBJ databases">
        <title>Genomic analyses of the natural microbiome of Caenorhabditis elegans.</title>
        <authorList>
            <person name="Samuel B."/>
        </authorList>
    </citation>
    <scope>NUCLEOTIDE SEQUENCE [LARGE SCALE GENOMIC DNA]</scope>
    <source>
        <strain evidence="2 3">JUb18</strain>
    </source>
</reference>
<keyword evidence="1" id="KW-0732">Signal</keyword>
<dbReference type="RefSeq" id="WP_133615594.1">
    <property type="nucleotide sequence ID" value="NZ_SNYA01000001.1"/>
</dbReference>
<dbReference type="OrthoDB" id="73040at2"/>